<comment type="caution">
    <text evidence="1">The sequence shown here is derived from an EMBL/GenBank/DDBJ whole genome shotgun (WGS) entry which is preliminary data.</text>
</comment>
<reference evidence="1 2" key="1">
    <citation type="submission" date="2016-04" db="EMBL/GenBank/DDBJ databases">
        <title>Genome sequence of Clostridium magnum DSM 2767.</title>
        <authorList>
            <person name="Poehlein A."/>
            <person name="Uhlig R."/>
            <person name="Fischer R."/>
            <person name="Bahl H."/>
            <person name="Daniel R."/>
        </authorList>
    </citation>
    <scope>NUCLEOTIDE SEQUENCE [LARGE SCALE GENOMIC DNA]</scope>
    <source>
        <strain evidence="1 2">DSM 2767</strain>
    </source>
</reference>
<accession>A0A161X244</accession>
<dbReference type="PATRIC" id="fig|1121326.3.peg.539"/>
<dbReference type="Proteomes" id="UP000076603">
    <property type="component" value="Unassembled WGS sequence"/>
</dbReference>
<evidence type="ECO:0000313" key="1">
    <source>
        <dbReference type="EMBL" id="KZL93538.1"/>
    </source>
</evidence>
<dbReference type="STRING" id="1121326.CLMAG_05840"/>
<gene>
    <name evidence="1" type="ORF">CLMAG_05840</name>
</gene>
<proteinExistence type="predicted"/>
<dbReference type="EMBL" id="LWAE01000001">
    <property type="protein sequence ID" value="KZL93538.1"/>
    <property type="molecule type" value="Genomic_DNA"/>
</dbReference>
<name>A0A161X244_9CLOT</name>
<organism evidence="1 2">
    <name type="scientific">Clostridium magnum DSM 2767</name>
    <dbReference type="NCBI Taxonomy" id="1121326"/>
    <lineage>
        <taxon>Bacteria</taxon>
        <taxon>Bacillati</taxon>
        <taxon>Bacillota</taxon>
        <taxon>Clostridia</taxon>
        <taxon>Eubacteriales</taxon>
        <taxon>Clostridiaceae</taxon>
        <taxon>Clostridium</taxon>
    </lineage>
</organism>
<sequence>MGKCKYCEQYPRELVDKKIEVLSSDSTLHLVSSICGDRFNVTLLIDKFGKRFIGSGVEEACDEQGNLNVESSIPIKFCPMCGRELK</sequence>
<dbReference type="RefSeq" id="WP_066617672.1">
    <property type="nucleotide sequence ID" value="NZ_FQXL01000031.1"/>
</dbReference>
<evidence type="ECO:0000313" key="2">
    <source>
        <dbReference type="Proteomes" id="UP000076603"/>
    </source>
</evidence>
<protein>
    <submittedName>
        <fullName evidence="1">Uncharacterized protein</fullName>
    </submittedName>
</protein>
<dbReference type="AlphaFoldDB" id="A0A161X244"/>
<keyword evidence="2" id="KW-1185">Reference proteome</keyword>
<dbReference type="OrthoDB" id="2190065at2"/>